<dbReference type="Proteomes" id="UP000736335">
    <property type="component" value="Unassembled WGS sequence"/>
</dbReference>
<keyword evidence="2" id="KW-1185">Reference proteome</keyword>
<evidence type="ECO:0000313" key="1">
    <source>
        <dbReference type="EMBL" id="KAF9789296.1"/>
    </source>
</evidence>
<dbReference type="EMBL" id="WIUZ02000003">
    <property type="protein sequence ID" value="KAF9789296.1"/>
    <property type="molecule type" value="Genomic_DNA"/>
</dbReference>
<accession>A0A9P6HK91</accession>
<reference evidence="1" key="1">
    <citation type="journal article" date="2020" name="Nat. Commun.">
        <title>Large-scale genome sequencing of mycorrhizal fungi provides insights into the early evolution of symbiotic traits.</title>
        <authorList>
            <person name="Miyauchi S."/>
            <person name="Kiss E."/>
            <person name="Kuo A."/>
            <person name="Drula E."/>
            <person name="Kohler A."/>
            <person name="Sanchez-Garcia M."/>
            <person name="Morin E."/>
            <person name="Andreopoulos B."/>
            <person name="Barry K.W."/>
            <person name="Bonito G."/>
            <person name="Buee M."/>
            <person name="Carver A."/>
            <person name="Chen C."/>
            <person name="Cichocki N."/>
            <person name="Clum A."/>
            <person name="Culley D."/>
            <person name="Crous P.W."/>
            <person name="Fauchery L."/>
            <person name="Girlanda M."/>
            <person name="Hayes R.D."/>
            <person name="Keri Z."/>
            <person name="LaButti K."/>
            <person name="Lipzen A."/>
            <person name="Lombard V."/>
            <person name="Magnuson J."/>
            <person name="Maillard F."/>
            <person name="Murat C."/>
            <person name="Nolan M."/>
            <person name="Ohm R.A."/>
            <person name="Pangilinan J."/>
            <person name="Pereira M.F."/>
            <person name="Perotto S."/>
            <person name="Peter M."/>
            <person name="Pfister S."/>
            <person name="Riley R."/>
            <person name="Sitrit Y."/>
            <person name="Stielow J.B."/>
            <person name="Szollosi G."/>
            <person name="Zifcakova L."/>
            <person name="Stursova M."/>
            <person name="Spatafora J.W."/>
            <person name="Tedersoo L."/>
            <person name="Vaario L.M."/>
            <person name="Yamada A."/>
            <person name="Yan M."/>
            <person name="Wang P."/>
            <person name="Xu J."/>
            <person name="Bruns T."/>
            <person name="Baldrian P."/>
            <person name="Vilgalys R."/>
            <person name="Dunand C."/>
            <person name="Henrissat B."/>
            <person name="Grigoriev I.V."/>
            <person name="Hibbett D."/>
            <person name="Nagy L.G."/>
            <person name="Martin F.M."/>
        </authorList>
    </citation>
    <scope>NUCLEOTIDE SEQUENCE</scope>
    <source>
        <strain evidence="1">UH-Tt-Lm1</strain>
    </source>
</reference>
<evidence type="ECO:0000313" key="2">
    <source>
        <dbReference type="Proteomes" id="UP000736335"/>
    </source>
</evidence>
<protein>
    <submittedName>
        <fullName evidence="1">Uncharacterized protein</fullName>
    </submittedName>
</protein>
<comment type="caution">
    <text evidence="1">The sequence shown here is derived from an EMBL/GenBank/DDBJ whole genome shotgun (WGS) entry which is preliminary data.</text>
</comment>
<sequence>MSLPPILMLDDILLGMFLSKFRNTIKALHVGNSCDLPLQLVNLIYSLPLLEDLSLIGSDLEWGEPPTIISSLGPPPFTGTLSLYVSFGIASIVSLLLDIPSGLYFRKIQLTSSDFACVGKLVEACSGTLEHLELEHQGFIDSTPGPLDLSKATKLKEVEFCCECLDIEWVAVVLKTAAKNRGFQRISIHVPRDLFNVVSEQEWARTLCSDWDLLLVQFWESHSICTEIVYNQFGPEDKGKEVADWSVHLFPESSRRGIIDPVKTENENRGLITKGRIQSHILGPKYRWSPGDAALVDNAQDEVGGGGEVRDGRCGCGLNTRTVLNHCIFYRGSTETPSANRGKYGNRLQPGKRIVTGHLPSDSSGEDYNALYQNKLVYHFRDPDSTSQDAAKLLCAIKGYNPFDSPDCKTRNKMH</sequence>
<name>A0A9P6HK91_9AGAM</name>
<reference evidence="1" key="2">
    <citation type="submission" date="2020-11" db="EMBL/GenBank/DDBJ databases">
        <authorList>
            <consortium name="DOE Joint Genome Institute"/>
            <person name="Kuo A."/>
            <person name="Miyauchi S."/>
            <person name="Kiss E."/>
            <person name="Drula E."/>
            <person name="Kohler A."/>
            <person name="Sanchez-Garcia M."/>
            <person name="Andreopoulos B."/>
            <person name="Barry K.W."/>
            <person name="Bonito G."/>
            <person name="Buee M."/>
            <person name="Carver A."/>
            <person name="Chen C."/>
            <person name="Cichocki N."/>
            <person name="Clum A."/>
            <person name="Culley D."/>
            <person name="Crous P.W."/>
            <person name="Fauchery L."/>
            <person name="Girlanda M."/>
            <person name="Hayes R."/>
            <person name="Keri Z."/>
            <person name="Labutti K."/>
            <person name="Lipzen A."/>
            <person name="Lombard V."/>
            <person name="Magnuson J."/>
            <person name="Maillard F."/>
            <person name="Morin E."/>
            <person name="Murat C."/>
            <person name="Nolan M."/>
            <person name="Ohm R."/>
            <person name="Pangilinan J."/>
            <person name="Pereira M."/>
            <person name="Perotto S."/>
            <person name="Peter M."/>
            <person name="Riley R."/>
            <person name="Sitrit Y."/>
            <person name="Stielow B."/>
            <person name="Szollosi G."/>
            <person name="Zifcakova L."/>
            <person name="Stursova M."/>
            <person name="Spatafora J.W."/>
            <person name="Tedersoo L."/>
            <person name="Vaario L.-M."/>
            <person name="Yamada A."/>
            <person name="Yan M."/>
            <person name="Wang P."/>
            <person name="Xu J."/>
            <person name="Bruns T."/>
            <person name="Baldrian P."/>
            <person name="Vilgalys R."/>
            <person name="Henrissat B."/>
            <person name="Grigoriev I.V."/>
            <person name="Hibbett D."/>
            <person name="Nagy L.G."/>
            <person name="Martin F.M."/>
        </authorList>
    </citation>
    <scope>NUCLEOTIDE SEQUENCE</scope>
    <source>
        <strain evidence="1">UH-Tt-Lm1</strain>
    </source>
</reference>
<gene>
    <name evidence="1" type="ORF">BJ322DRAFT_1017983</name>
</gene>
<proteinExistence type="predicted"/>
<dbReference type="AlphaFoldDB" id="A0A9P6HK91"/>
<organism evidence="1 2">
    <name type="scientific">Thelephora terrestris</name>
    <dbReference type="NCBI Taxonomy" id="56493"/>
    <lineage>
        <taxon>Eukaryota</taxon>
        <taxon>Fungi</taxon>
        <taxon>Dikarya</taxon>
        <taxon>Basidiomycota</taxon>
        <taxon>Agaricomycotina</taxon>
        <taxon>Agaricomycetes</taxon>
        <taxon>Thelephorales</taxon>
        <taxon>Thelephoraceae</taxon>
        <taxon>Thelephora</taxon>
    </lineage>
</organism>